<protein>
    <submittedName>
        <fullName evidence="1">Uncharacterized protein</fullName>
    </submittedName>
</protein>
<keyword evidence="2" id="KW-1185">Reference proteome</keyword>
<dbReference type="Proteomes" id="UP001526201">
    <property type="component" value="Unassembled WGS sequence"/>
</dbReference>
<accession>A0ABT3CMI1</accession>
<evidence type="ECO:0000313" key="1">
    <source>
        <dbReference type="EMBL" id="MCV7230706.1"/>
    </source>
</evidence>
<dbReference type="EMBL" id="JACKTY010000051">
    <property type="protein sequence ID" value="MCV7230706.1"/>
    <property type="molecule type" value="Genomic_DNA"/>
</dbReference>
<evidence type="ECO:0000313" key="2">
    <source>
        <dbReference type="Proteomes" id="UP001526201"/>
    </source>
</evidence>
<name>A0ABT3CMI1_9MYCO</name>
<gene>
    <name evidence="1" type="ORF">H7J73_32330</name>
</gene>
<reference evidence="1 2" key="1">
    <citation type="journal article" date="2022" name="BMC Genomics">
        <title>Comparative genome analysis of mycobacteria focusing on tRNA and non-coding RNA.</title>
        <authorList>
            <person name="Behra P.R.K."/>
            <person name="Pettersson B.M.F."/>
            <person name="Ramesh M."/>
            <person name="Das S."/>
            <person name="Dasgupta S."/>
            <person name="Kirsebom L.A."/>
        </authorList>
    </citation>
    <scope>NUCLEOTIDE SEQUENCE [LARGE SCALE GENOMIC DNA]</scope>
    <source>
        <strain evidence="1 2">DSM 44078</strain>
    </source>
</reference>
<comment type="caution">
    <text evidence="1">The sequence shown here is derived from an EMBL/GenBank/DDBJ whole genome shotgun (WGS) entry which is preliminary data.</text>
</comment>
<proteinExistence type="predicted"/>
<dbReference type="RefSeq" id="WP_264071994.1">
    <property type="nucleotide sequence ID" value="NZ_JACKTY010000051.1"/>
</dbReference>
<organism evidence="1 2">
    <name type="scientific">Mycolicibacterium komossense</name>
    <dbReference type="NCBI Taxonomy" id="1779"/>
    <lineage>
        <taxon>Bacteria</taxon>
        <taxon>Bacillati</taxon>
        <taxon>Actinomycetota</taxon>
        <taxon>Actinomycetes</taxon>
        <taxon>Mycobacteriales</taxon>
        <taxon>Mycobacteriaceae</taxon>
        <taxon>Mycolicibacterium</taxon>
    </lineage>
</organism>
<sequence length="191" mass="20693">MSYASFDQANDCPRCYGDGKIATDDDGSPWGAWEELPPGSDFAVRLGIVRPIDCPDCGGTGSRAAAEHDCGDPNCSGLALPKKPEPEIPNDLDPDHFEDQDAYAIAVQMQAIADVDRPDFDCAIGGTAPDETRVEIEYATEPMRGSSAAYITDDLYNAVESLTDFCQGARIVKRQVTYGAWEYVTPEEIKS</sequence>